<evidence type="ECO:0000313" key="1">
    <source>
        <dbReference type="EMBL" id="VEP13058.1"/>
    </source>
</evidence>
<name>A0A563VNQ9_9CYAN</name>
<protein>
    <submittedName>
        <fullName evidence="1">Uncharacterized protein</fullName>
    </submittedName>
</protein>
<dbReference type="AlphaFoldDB" id="A0A563VNQ9"/>
<sequence length="45" mass="5648">MFDDEYYWALIIESIENRSHQGNYAVERLISRWVERRVREIYRGK</sequence>
<gene>
    <name evidence="1" type="ORF">H1P_1800009</name>
</gene>
<keyword evidence="2" id="KW-1185">Reference proteome</keyword>
<proteinExistence type="predicted"/>
<dbReference type="Proteomes" id="UP000320055">
    <property type="component" value="Unassembled WGS sequence"/>
</dbReference>
<reference evidence="1 2" key="1">
    <citation type="submission" date="2019-01" db="EMBL/GenBank/DDBJ databases">
        <authorList>
            <person name="Brito A."/>
        </authorList>
    </citation>
    <scope>NUCLEOTIDE SEQUENCE [LARGE SCALE GENOMIC DNA]</scope>
    <source>
        <strain evidence="1">1</strain>
    </source>
</reference>
<evidence type="ECO:0000313" key="2">
    <source>
        <dbReference type="Proteomes" id="UP000320055"/>
    </source>
</evidence>
<organism evidence="1 2">
    <name type="scientific">Hyella patelloides LEGE 07179</name>
    <dbReference type="NCBI Taxonomy" id="945734"/>
    <lineage>
        <taxon>Bacteria</taxon>
        <taxon>Bacillati</taxon>
        <taxon>Cyanobacteriota</taxon>
        <taxon>Cyanophyceae</taxon>
        <taxon>Pleurocapsales</taxon>
        <taxon>Hyellaceae</taxon>
        <taxon>Hyella</taxon>
    </lineage>
</organism>
<dbReference type="EMBL" id="CAACVJ010000091">
    <property type="protein sequence ID" value="VEP13058.1"/>
    <property type="molecule type" value="Genomic_DNA"/>
</dbReference>
<accession>A0A563VNQ9</accession>